<evidence type="ECO:0008006" key="3">
    <source>
        <dbReference type="Google" id="ProtNLM"/>
    </source>
</evidence>
<dbReference type="InterPro" id="IPR011250">
    <property type="entry name" value="OMP/PagP_B-barrel"/>
</dbReference>
<protein>
    <recommendedName>
        <fullName evidence="3">Outer membrane protein beta-barrel domain-containing protein</fullName>
    </recommendedName>
</protein>
<sequence length="233" mass="25209">MMRVRRIVRNIGMWGVGVAIAAVLGVSYAQPASAEEGTGNMVFFKGGFMNLNQDRSGQIFTDTAGIGGQNGGNTGWYAGAGLDLVMSKDVWGGMDKTWVVGEIGLQFNSINSNRVNNAAGSIATRTLTDTLATDPQKVQLTMVTIDVAPKIKFMDGNAFRPWIIPIGLDIHVISPPSNRTQYLDLGVQFGGGFEYAVWKAFKVGVDARYHLTARLTNTNNDYFQVGPYVGISF</sequence>
<dbReference type="Gene3D" id="2.40.160.20">
    <property type="match status" value="1"/>
</dbReference>
<name>A0ABN7LPA8_9BACT</name>
<organism evidence="1 2">
    <name type="scientific">Nitrospira defluvii</name>
    <dbReference type="NCBI Taxonomy" id="330214"/>
    <lineage>
        <taxon>Bacteria</taxon>
        <taxon>Pseudomonadati</taxon>
        <taxon>Nitrospirota</taxon>
        <taxon>Nitrospiria</taxon>
        <taxon>Nitrospirales</taxon>
        <taxon>Nitrospiraceae</taxon>
        <taxon>Nitrospira</taxon>
    </lineage>
</organism>
<comment type="caution">
    <text evidence="1">The sequence shown here is derived from an EMBL/GenBank/DDBJ whole genome shotgun (WGS) entry which is preliminary data.</text>
</comment>
<accession>A0ABN7LPA8</accession>
<evidence type="ECO:0000313" key="2">
    <source>
        <dbReference type="Proteomes" id="UP000675880"/>
    </source>
</evidence>
<dbReference type="SUPFAM" id="SSF56925">
    <property type="entry name" value="OMPA-like"/>
    <property type="match status" value="1"/>
</dbReference>
<gene>
    <name evidence="1" type="ORF">NSPZN2_30691</name>
</gene>
<evidence type="ECO:0000313" key="1">
    <source>
        <dbReference type="EMBL" id="CAE6762002.1"/>
    </source>
</evidence>
<dbReference type="EMBL" id="CAJNBJ010000016">
    <property type="protein sequence ID" value="CAE6762002.1"/>
    <property type="molecule type" value="Genomic_DNA"/>
</dbReference>
<proteinExistence type="predicted"/>
<keyword evidence="2" id="KW-1185">Reference proteome</keyword>
<dbReference type="RefSeq" id="WP_213042818.1">
    <property type="nucleotide sequence ID" value="NZ_CAJNBJ010000016.1"/>
</dbReference>
<reference evidence="1 2" key="1">
    <citation type="submission" date="2021-02" db="EMBL/GenBank/DDBJ databases">
        <authorList>
            <person name="Han P."/>
        </authorList>
    </citation>
    <scope>NUCLEOTIDE SEQUENCE [LARGE SCALE GENOMIC DNA]</scope>
    <source>
        <strain evidence="1">Candidatus Nitrospira sp. ZN2</strain>
    </source>
</reference>
<dbReference type="Proteomes" id="UP000675880">
    <property type="component" value="Unassembled WGS sequence"/>
</dbReference>